<reference evidence="4" key="1">
    <citation type="journal article" date="2021" name="PeerJ">
        <title>Extensive microbial diversity within the chicken gut microbiome revealed by metagenomics and culture.</title>
        <authorList>
            <person name="Gilroy R."/>
            <person name="Ravi A."/>
            <person name="Getino M."/>
            <person name="Pursley I."/>
            <person name="Horton D.L."/>
            <person name="Alikhan N.F."/>
            <person name="Baker D."/>
            <person name="Gharbi K."/>
            <person name="Hall N."/>
            <person name="Watson M."/>
            <person name="Adriaenssens E.M."/>
            <person name="Foster-Nyarko E."/>
            <person name="Jarju S."/>
            <person name="Secka A."/>
            <person name="Antonio M."/>
            <person name="Oren A."/>
            <person name="Chaudhuri R.R."/>
            <person name="La Ragione R."/>
            <person name="Hildebrand F."/>
            <person name="Pallen M.J."/>
        </authorList>
    </citation>
    <scope>NUCLEOTIDE SEQUENCE</scope>
    <source>
        <strain evidence="4">ChiGjej1B1-98</strain>
    </source>
</reference>
<dbReference type="InterPro" id="IPR020904">
    <property type="entry name" value="Sc_DH/Rdtase_CS"/>
</dbReference>
<proteinExistence type="inferred from homology"/>
<dbReference type="EMBL" id="DXDC01000023">
    <property type="protein sequence ID" value="HIY64822.1"/>
    <property type="molecule type" value="Genomic_DNA"/>
</dbReference>
<accession>A0A9D1YSB8</accession>
<dbReference type="PROSITE" id="PS00061">
    <property type="entry name" value="ADH_SHORT"/>
    <property type="match status" value="1"/>
</dbReference>
<organism evidence="4 5">
    <name type="scientific">Candidatus Agrococcus pullicola</name>
    <dbReference type="NCBI Taxonomy" id="2838429"/>
    <lineage>
        <taxon>Bacteria</taxon>
        <taxon>Bacillati</taxon>
        <taxon>Actinomycetota</taxon>
        <taxon>Actinomycetes</taxon>
        <taxon>Micrococcales</taxon>
        <taxon>Microbacteriaceae</taxon>
        <taxon>Agrococcus</taxon>
    </lineage>
</organism>
<dbReference type="InterPro" id="IPR050259">
    <property type="entry name" value="SDR"/>
</dbReference>
<protein>
    <submittedName>
        <fullName evidence="4">SDR family oxidoreductase</fullName>
    </submittedName>
</protein>
<feature type="domain" description="Ketoreductase" evidence="3">
    <location>
        <begin position="7"/>
        <end position="177"/>
    </location>
</feature>
<dbReference type="InterPro" id="IPR036291">
    <property type="entry name" value="NAD(P)-bd_dom_sf"/>
</dbReference>
<dbReference type="GO" id="GO:0016491">
    <property type="term" value="F:oxidoreductase activity"/>
    <property type="evidence" value="ECO:0007669"/>
    <property type="project" value="UniProtKB-KW"/>
</dbReference>
<gene>
    <name evidence="4" type="ORF">H9830_00920</name>
</gene>
<dbReference type="GO" id="GO:0032787">
    <property type="term" value="P:monocarboxylic acid metabolic process"/>
    <property type="evidence" value="ECO:0007669"/>
    <property type="project" value="UniProtKB-ARBA"/>
</dbReference>
<comment type="caution">
    <text evidence="4">The sequence shown here is derived from an EMBL/GenBank/DDBJ whole genome shotgun (WGS) entry which is preliminary data.</text>
</comment>
<sequence length="250" mass="26400">MAMQQKRAVVVTGGAAGIGAAVARRFADGGCNVYVLDVNAPAEEISGVYYILTDLANADDVARALEVVEASSEHVDVLVNNAGVSFVGTVEDGTEEDWQRVWNINVMGYVRTTRAVLPLLRKSSVPTIVNVTSCTAQSGFKKRALYSATKGALESMTRAIAADLVEEGVTVNAVSPGTVNTPFMADLAARSAEPEAVTRAFHERQPTGRMVEPDEVALAVEFLAHPHNRSATGTVLTIDGGMDGLHITDA</sequence>
<evidence type="ECO:0000259" key="3">
    <source>
        <dbReference type="SMART" id="SM00822"/>
    </source>
</evidence>
<dbReference type="PANTHER" id="PTHR42879:SF2">
    <property type="entry name" value="3-OXOACYL-[ACYL-CARRIER-PROTEIN] REDUCTASE FABG"/>
    <property type="match status" value="1"/>
</dbReference>
<dbReference type="PRINTS" id="PR00081">
    <property type="entry name" value="GDHRDH"/>
</dbReference>
<evidence type="ECO:0000313" key="4">
    <source>
        <dbReference type="EMBL" id="HIY64822.1"/>
    </source>
</evidence>
<dbReference type="PANTHER" id="PTHR42879">
    <property type="entry name" value="3-OXOACYL-(ACYL-CARRIER-PROTEIN) REDUCTASE"/>
    <property type="match status" value="1"/>
</dbReference>
<dbReference type="Proteomes" id="UP000824005">
    <property type="component" value="Unassembled WGS sequence"/>
</dbReference>
<dbReference type="InterPro" id="IPR002347">
    <property type="entry name" value="SDR_fam"/>
</dbReference>
<dbReference type="PRINTS" id="PR00080">
    <property type="entry name" value="SDRFAMILY"/>
</dbReference>
<keyword evidence="2" id="KW-0560">Oxidoreductase</keyword>
<dbReference type="Pfam" id="PF13561">
    <property type="entry name" value="adh_short_C2"/>
    <property type="match status" value="1"/>
</dbReference>
<evidence type="ECO:0000313" key="5">
    <source>
        <dbReference type="Proteomes" id="UP000824005"/>
    </source>
</evidence>
<dbReference type="Gene3D" id="3.40.50.720">
    <property type="entry name" value="NAD(P)-binding Rossmann-like Domain"/>
    <property type="match status" value="1"/>
</dbReference>
<evidence type="ECO:0000256" key="2">
    <source>
        <dbReference type="ARBA" id="ARBA00023002"/>
    </source>
</evidence>
<dbReference type="SUPFAM" id="SSF51735">
    <property type="entry name" value="NAD(P)-binding Rossmann-fold domains"/>
    <property type="match status" value="1"/>
</dbReference>
<reference evidence="4" key="2">
    <citation type="submission" date="2021-04" db="EMBL/GenBank/DDBJ databases">
        <authorList>
            <person name="Gilroy R."/>
        </authorList>
    </citation>
    <scope>NUCLEOTIDE SEQUENCE</scope>
    <source>
        <strain evidence="4">ChiGjej1B1-98</strain>
    </source>
</reference>
<name>A0A9D1YSB8_9MICO</name>
<evidence type="ECO:0000256" key="1">
    <source>
        <dbReference type="ARBA" id="ARBA00006484"/>
    </source>
</evidence>
<dbReference type="SMART" id="SM00822">
    <property type="entry name" value="PKS_KR"/>
    <property type="match status" value="1"/>
</dbReference>
<comment type="similarity">
    <text evidence="1">Belongs to the short-chain dehydrogenases/reductases (SDR) family.</text>
</comment>
<dbReference type="AlphaFoldDB" id="A0A9D1YSB8"/>
<dbReference type="InterPro" id="IPR057326">
    <property type="entry name" value="KR_dom"/>
</dbReference>
<dbReference type="FunFam" id="3.40.50.720:FF:000084">
    <property type="entry name" value="Short-chain dehydrogenase reductase"/>
    <property type="match status" value="1"/>
</dbReference>
<dbReference type="CDD" id="cd05233">
    <property type="entry name" value="SDR_c"/>
    <property type="match status" value="1"/>
</dbReference>